<evidence type="ECO:0000313" key="3">
    <source>
        <dbReference type="Proteomes" id="UP001367508"/>
    </source>
</evidence>
<dbReference type="Proteomes" id="UP001367508">
    <property type="component" value="Unassembled WGS sequence"/>
</dbReference>
<dbReference type="AlphaFoldDB" id="A0AAN9MX71"/>
<feature type="region of interest" description="Disordered" evidence="1">
    <location>
        <begin position="1"/>
        <end position="26"/>
    </location>
</feature>
<dbReference type="EMBL" id="JAYMYQ010000001">
    <property type="protein sequence ID" value="KAK7362710.1"/>
    <property type="molecule type" value="Genomic_DNA"/>
</dbReference>
<evidence type="ECO:0000313" key="2">
    <source>
        <dbReference type="EMBL" id="KAK7362710.1"/>
    </source>
</evidence>
<sequence length="155" mass="17553">MLSVRKSKHPIHAHPCGNPSNSNDSVKVEFPRLETVEKIMEHDPVNDDYCSSLIELSLVKKINEEARRLGALKLGEWLSTDFPKTSKWSTVGDDMHPKWPHPLQEEQYGSTSNSINQVVGLWDSHIVLLVHGSEHLKLSASHASLTHNSWVIVFW</sequence>
<accession>A0AAN9MX71</accession>
<reference evidence="2 3" key="1">
    <citation type="submission" date="2024-01" db="EMBL/GenBank/DDBJ databases">
        <title>The genomes of 5 underutilized Papilionoideae crops provide insights into root nodulation and disease resistanc.</title>
        <authorList>
            <person name="Jiang F."/>
        </authorList>
    </citation>
    <scope>NUCLEOTIDE SEQUENCE [LARGE SCALE GENOMIC DNA]</scope>
    <source>
        <strain evidence="2">LVBAO_FW01</strain>
        <tissue evidence="2">Leaves</tissue>
    </source>
</reference>
<name>A0AAN9MX71_CANGL</name>
<proteinExistence type="predicted"/>
<evidence type="ECO:0000256" key="1">
    <source>
        <dbReference type="SAM" id="MobiDB-lite"/>
    </source>
</evidence>
<gene>
    <name evidence="2" type="ORF">VNO77_04831</name>
</gene>
<protein>
    <submittedName>
        <fullName evidence="2">Uncharacterized protein</fullName>
    </submittedName>
</protein>
<comment type="caution">
    <text evidence="2">The sequence shown here is derived from an EMBL/GenBank/DDBJ whole genome shotgun (WGS) entry which is preliminary data.</text>
</comment>
<organism evidence="2 3">
    <name type="scientific">Canavalia gladiata</name>
    <name type="common">Sword bean</name>
    <name type="synonym">Dolichos gladiatus</name>
    <dbReference type="NCBI Taxonomy" id="3824"/>
    <lineage>
        <taxon>Eukaryota</taxon>
        <taxon>Viridiplantae</taxon>
        <taxon>Streptophyta</taxon>
        <taxon>Embryophyta</taxon>
        <taxon>Tracheophyta</taxon>
        <taxon>Spermatophyta</taxon>
        <taxon>Magnoliopsida</taxon>
        <taxon>eudicotyledons</taxon>
        <taxon>Gunneridae</taxon>
        <taxon>Pentapetalae</taxon>
        <taxon>rosids</taxon>
        <taxon>fabids</taxon>
        <taxon>Fabales</taxon>
        <taxon>Fabaceae</taxon>
        <taxon>Papilionoideae</taxon>
        <taxon>50 kb inversion clade</taxon>
        <taxon>NPAAA clade</taxon>
        <taxon>indigoferoid/millettioid clade</taxon>
        <taxon>Phaseoleae</taxon>
        <taxon>Canavalia</taxon>
    </lineage>
</organism>
<feature type="compositionally biased region" description="Basic residues" evidence="1">
    <location>
        <begin position="1"/>
        <end position="12"/>
    </location>
</feature>
<keyword evidence="3" id="KW-1185">Reference proteome</keyword>